<feature type="domain" description="PXA" evidence="2">
    <location>
        <begin position="55"/>
        <end position="232"/>
    </location>
</feature>
<dbReference type="InterPro" id="IPR013937">
    <property type="entry name" value="Sorting_nexin_C"/>
</dbReference>
<dbReference type="OrthoDB" id="5582218at2759"/>
<evidence type="ECO:0000313" key="3">
    <source>
        <dbReference type="EMBL" id="KAJ1921222.1"/>
    </source>
</evidence>
<organism evidence="3 4">
    <name type="scientific">Mycoemilia scoparia</name>
    <dbReference type="NCBI Taxonomy" id="417184"/>
    <lineage>
        <taxon>Eukaryota</taxon>
        <taxon>Fungi</taxon>
        <taxon>Fungi incertae sedis</taxon>
        <taxon>Zoopagomycota</taxon>
        <taxon>Kickxellomycotina</taxon>
        <taxon>Kickxellomycetes</taxon>
        <taxon>Kickxellales</taxon>
        <taxon>Kickxellaceae</taxon>
        <taxon>Mycoemilia</taxon>
    </lineage>
</organism>
<gene>
    <name evidence="3" type="ORF">H4219_000821</name>
</gene>
<proteinExistence type="inferred from homology"/>
<keyword evidence="4" id="KW-1185">Reference proteome</keyword>
<dbReference type="PANTHER" id="PTHR22775">
    <property type="entry name" value="SORTING NEXIN"/>
    <property type="match status" value="1"/>
</dbReference>
<dbReference type="EMBL" id="JANBPU010000006">
    <property type="protein sequence ID" value="KAJ1921222.1"/>
    <property type="molecule type" value="Genomic_DNA"/>
</dbReference>
<accession>A0A9W8A7M0</accession>
<comment type="similarity">
    <text evidence="1">Belongs to the sorting nexin family.</text>
</comment>
<reference evidence="3" key="1">
    <citation type="submission" date="2022-07" db="EMBL/GenBank/DDBJ databases">
        <title>Phylogenomic reconstructions and comparative analyses of Kickxellomycotina fungi.</title>
        <authorList>
            <person name="Reynolds N.K."/>
            <person name="Stajich J.E."/>
            <person name="Barry K."/>
            <person name="Grigoriev I.V."/>
            <person name="Crous P."/>
            <person name="Smith M.E."/>
        </authorList>
    </citation>
    <scope>NUCLEOTIDE SEQUENCE</scope>
    <source>
        <strain evidence="3">NBRC 100468</strain>
    </source>
</reference>
<dbReference type="SMART" id="SM00313">
    <property type="entry name" value="PXA"/>
    <property type="match status" value="1"/>
</dbReference>
<sequence>MTSSFFTDSRRNIPSTRAGTQLGVETTLSNALVYRRRVRSQGGHRIEPKSYIRSSRLVNKQVEALVSLILRDFVDVWFKDITSDASFQYEIQNALKYTINRLEVRCLKVDWKYAILFELPDILRLHIHDVRQCYARMQTLYAGRNGSIEEMFQCSHPHVALSAAADSELVYLRHLSENLLGVFLYGDARKDQVTRHLLREILACVVLRNVVDTLSSPNIINEAIIKFLGKFSAREYFNKGDMSRYFTMTSLSLGDGVINNKKRPEAVTQPSVEQLLQEAQETPFVRDQHSALDRGLGRNANKKSPAEPTALRAVEDHIASDEKESGGVKTELLREPIDGPGLSKVAPPASRSFVFNWLMRDIFSRERWQGWRNYVWRGFMYTHLIIRQSFLAIVSSLGKYTFSLNEMLQLAPQAHYRGAIHPTLLVLNDLFLFGYYQEWLWAQFLFYIFPLINIFGGAAIDKFLINSVDYVLSEQQLSRYIWELMDSLWPDGEEFLKDRPFHTLEQEALLKEDAVDLLSELLPYIFNKLFYGLSAKERRVAARRILEPFENRQINKHLIYTLLDFISIKIAPELAQKSLSEQQV</sequence>
<dbReference type="Proteomes" id="UP001150538">
    <property type="component" value="Unassembled WGS sequence"/>
</dbReference>
<comment type="caution">
    <text evidence="3">The sequence shown here is derived from an EMBL/GenBank/DDBJ whole genome shotgun (WGS) entry which is preliminary data.</text>
</comment>
<protein>
    <recommendedName>
        <fullName evidence="2">PXA domain-containing protein</fullName>
    </recommendedName>
</protein>
<dbReference type="InterPro" id="IPR003114">
    <property type="entry name" value="Phox_assoc"/>
</dbReference>
<dbReference type="AlphaFoldDB" id="A0A9W8A7M0"/>
<dbReference type="GO" id="GO:0035091">
    <property type="term" value="F:phosphatidylinositol binding"/>
    <property type="evidence" value="ECO:0007669"/>
    <property type="project" value="TreeGrafter"/>
</dbReference>
<evidence type="ECO:0000313" key="4">
    <source>
        <dbReference type="Proteomes" id="UP001150538"/>
    </source>
</evidence>
<name>A0A9W8A7M0_9FUNG</name>
<dbReference type="PANTHER" id="PTHR22775:SF3">
    <property type="entry name" value="SORTING NEXIN-13"/>
    <property type="match status" value="1"/>
</dbReference>
<evidence type="ECO:0000259" key="2">
    <source>
        <dbReference type="PROSITE" id="PS51207"/>
    </source>
</evidence>
<dbReference type="Pfam" id="PF02194">
    <property type="entry name" value="PXA"/>
    <property type="match status" value="1"/>
</dbReference>
<evidence type="ECO:0000256" key="1">
    <source>
        <dbReference type="ARBA" id="ARBA00010883"/>
    </source>
</evidence>
<dbReference type="Pfam" id="PF08628">
    <property type="entry name" value="Nexin_C"/>
    <property type="match status" value="1"/>
</dbReference>
<dbReference type="PROSITE" id="PS51207">
    <property type="entry name" value="PXA"/>
    <property type="match status" value="1"/>
</dbReference>